<reference evidence="2 3" key="1">
    <citation type="submission" date="2024-09" db="EMBL/GenBank/DDBJ databases">
        <title>Chromosome-scale assembly of Riccia fluitans.</title>
        <authorList>
            <person name="Paukszto L."/>
            <person name="Sawicki J."/>
            <person name="Karawczyk K."/>
            <person name="Piernik-Szablinska J."/>
            <person name="Szczecinska M."/>
            <person name="Mazdziarz M."/>
        </authorList>
    </citation>
    <scope>NUCLEOTIDE SEQUENCE [LARGE SCALE GENOMIC DNA]</scope>
    <source>
        <strain evidence="2">Rf_01</strain>
        <tissue evidence="2">Aerial parts of the thallus</tissue>
    </source>
</reference>
<gene>
    <name evidence="2" type="ORF">R1flu_019082</name>
</gene>
<feature type="region of interest" description="Disordered" evidence="1">
    <location>
        <begin position="37"/>
        <end position="56"/>
    </location>
</feature>
<accession>A0ABD1ZHN3</accession>
<comment type="caution">
    <text evidence="2">The sequence shown here is derived from an EMBL/GenBank/DDBJ whole genome shotgun (WGS) entry which is preliminary data.</text>
</comment>
<evidence type="ECO:0000313" key="2">
    <source>
        <dbReference type="EMBL" id="KAL2650954.1"/>
    </source>
</evidence>
<feature type="region of interest" description="Disordered" evidence="1">
    <location>
        <begin position="146"/>
        <end position="220"/>
    </location>
</feature>
<protein>
    <submittedName>
        <fullName evidence="2">Uncharacterized protein</fullName>
    </submittedName>
</protein>
<feature type="compositionally biased region" description="Basic and acidic residues" evidence="1">
    <location>
        <begin position="43"/>
        <end position="54"/>
    </location>
</feature>
<organism evidence="2 3">
    <name type="scientific">Riccia fluitans</name>
    <dbReference type="NCBI Taxonomy" id="41844"/>
    <lineage>
        <taxon>Eukaryota</taxon>
        <taxon>Viridiplantae</taxon>
        <taxon>Streptophyta</taxon>
        <taxon>Embryophyta</taxon>
        <taxon>Marchantiophyta</taxon>
        <taxon>Marchantiopsida</taxon>
        <taxon>Marchantiidae</taxon>
        <taxon>Marchantiales</taxon>
        <taxon>Ricciaceae</taxon>
        <taxon>Riccia</taxon>
    </lineage>
</organism>
<feature type="compositionally biased region" description="Basic residues" evidence="1">
    <location>
        <begin position="72"/>
        <end position="81"/>
    </location>
</feature>
<name>A0ABD1ZHN3_9MARC</name>
<dbReference type="EMBL" id="JBHFFA010000001">
    <property type="protein sequence ID" value="KAL2650954.1"/>
    <property type="molecule type" value="Genomic_DNA"/>
</dbReference>
<proteinExistence type="predicted"/>
<keyword evidence="3" id="KW-1185">Reference proteome</keyword>
<evidence type="ECO:0000256" key="1">
    <source>
        <dbReference type="SAM" id="MobiDB-lite"/>
    </source>
</evidence>
<dbReference type="Proteomes" id="UP001605036">
    <property type="component" value="Unassembled WGS sequence"/>
</dbReference>
<sequence>MAHRTGSRKVICHSMSGEVKKGICKGQKRSLSGQLINGVTRSDTPRDLTGEKRGIGRTTGKIRTELKASCKCTRRPPKGKSLRAVTTGTRTEQVDSAEGQTRNGNDLFLNAEIAIGKLANAGNEFPLRKRQPTLEIHWQNLEMEMRATPGLSPSPPEQYYTSESARREAPSSRSEARGRPEATPDLQVGNQPPLFEGIRTGVPGRSAKRRLHCEPELGES</sequence>
<dbReference type="AlphaFoldDB" id="A0ABD1ZHN3"/>
<feature type="region of interest" description="Disordered" evidence="1">
    <location>
        <begin position="72"/>
        <end position="103"/>
    </location>
</feature>
<evidence type="ECO:0000313" key="3">
    <source>
        <dbReference type="Proteomes" id="UP001605036"/>
    </source>
</evidence>
<feature type="compositionally biased region" description="Basic and acidic residues" evidence="1">
    <location>
        <begin position="164"/>
        <end position="182"/>
    </location>
</feature>